<keyword evidence="8" id="KW-0418">Kinase</keyword>
<dbReference type="PROSITE" id="PS01187">
    <property type="entry name" value="EGF_CA"/>
    <property type="match status" value="1"/>
</dbReference>
<organism evidence="19 20">
    <name type="scientific">Rhodamnia argentea</name>
    <dbReference type="NCBI Taxonomy" id="178133"/>
    <lineage>
        <taxon>Eukaryota</taxon>
        <taxon>Viridiplantae</taxon>
        <taxon>Streptophyta</taxon>
        <taxon>Embryophyta</taxon>
        <taxon>Tracheophyta</taxon>
        <taxon>Spermatophyta</taxon>
        <taxon>Magnoliopsida</taxon>
        <taxon>eudicotyledons</taxon>
        <taxon>Gunneridae</taxon>
        <taxon>Pentapetalae</taxon>
        <taxon>rosids</taxon>
        <taxon>malvids</taxon>
        <taxon>Myrtales</taxon>
        <taxon>Myrtaceae</taxon>
        <taxon>Myrtoideae</taxon>
        <taxon>Myrteae</taxon>
        <taxon>Australasian group</taxon>
        <taxon>Rhodamnia</taxon>
    </lineage>
</organism>
<dbReference type="Proteomes" id="UP000827889">
    <property type="component" value="Chromosome 10"/>
</dbReference>
<dbReference type="PANTHER" id="PTHR27005:SF280">
    <property type="entry name" value="WALL-ASSOCIATED RECEPTOR KINASE-LIKE 8"/>
    <property type="match status" value="1"/>
</dbReference>
<reference evidence="20" key="1">
    <citation type="submission" date="2025-08" db="UniProtKB">
        <authorList>
            <consortium name="RefSeq"/>
        </authorList>
    </citation>
    <scope>IDENTIFICATION</scope>
    <source>
        <tissue evidence="20">Leaf</tissue>
    </source>
</reference>
<keyword evidence="7" id="KW-0547">Nucleotide-binding</keyword>
<comment type="catalytic activity">
    <reaction evidence="14">
        <text>L-seryl-[protein] + ATP = O-phospho-L-seryl-[protein] + ADP + H(+)</text>
        <dbReference type="Rhea" id="RHEA:17989"/>
        <dbReference type="Rhea" id="RHEA-COMP:9863"/>
        <dbReference type="Rhea" id="RHEA-COMP:11604"/>
        <dbReference type="ChEBI" id="CHEBI:15378"/>
        <dbReference type="ChEBI" id="CHEBI:29999"/>
        <dbReference type="ChEBI" id="CHEBI:30616"/>
        <dbReference type="ChEBI" id="CHEBI:83421"/>
        <dbReference type="ChEBI" id="CHEBI:456216"/>
    </reaction>
</comment>
<evidence type="ECO:0000256" key="8">
    <source>
        <dbReference type="ARBA" id="ARBA00022777"/>
    </source>
</evidence>
<evidence type="ECO:0000256" key="7">
    <source>
        <dbReference type="ARBA" id="ARBA00022741"/>
    </source>
</evidence>
<dbReference type="InterPro" id="IPR000719">
    <property type="entry name" value="Prot_kinase_dom"/>
</dbReference>
<evidence type="ECO:0000256" key="11">
    <source>
        <dbReference type="ARBA" id="ARBA00023136"/>
    </source>
</evidence>
<accession>A0ABM3GTX6</accession>
<keyword evidence="2" id="KW-0723">Serine/threonine-protein kinase</keyword>
<keyword evidence="19" id="KW-1185">Reference proteome</keyword>
<comment type="catalytic activity">
    <reaction evidence="15">
        <text>L-threonyl-[protein] + ATP = O-phospho-L-threonyl-[protein] + ADP + H(+)</text>
        <dbReference type="Rhea" id="RHEA:46608"/>
        <dbReference type="Rhea" id="RHEA-COMP:11060"/>
        <dbReference type="Rhea" id="RHEA-COMP:11605"/>
        <dbReference type="ChEBI" id="CHEBI:15378"/>
        <dbReference type="ChEBI" id="CHEBI:30013"/>
        <dbReference type="ChEBI" id="CHEBI:30616"/>
        <dbReference type="ChEBI" id="CHEBI:61977"/>
        <dbReference type="ChEBI" id="CHEBI:456216"/>
    </reaction>
</comment>
<keyword evidence="10 16" id="KW-1133">Transmembrane helix</keyword>
<evidence type="ECO:0000256" key="12">
    <source>
        <dbReference type="ARBA" id="ARBA00023157"/>
    </source>
</evidence>
<evidence type="ECO:0000256" key="16">
    <source>
        <dbReference type="SAM" id="Phobius"/>
    </source>
</evidence>
<dbReference type="InterPro" id="IPR045274">
    <property type="entry name" value="WAK-like"/>
</dbReference>
<dbReference type="PROSITE" id="PS00108">
    <property type="entry name" value="PROTEIN_KINASE_ST"/>
    <property type="match status" value="1"/>
</dbReference>
<feature type="chain" id="PRO_5045551195" evidence="17">
    <location>
        <begin position="27"/>
        <end position="759"/>
    </location>
</feature>
<name>A0ABM3GTX6_9MYRT</name>
<evidence type="ECO:0000259" key="18">
    <source>
        <dbReference type="PROSITE" id="PS50011"/>
    </source>
</evidence>
<dbReference type="SMART" id="SM00220">
    <property type="entry name" value="S_TKc"/>
    <property type="match status" value="1"/>
</dbReference>
<keyword evidence="9" id="KW-0067">ATP-binding</keyword>
<feature type="transmembrane region" description="Helical" evidence="16">
    <location>
        <begin position="356"/>
        <end position="378"/>
    </location>
</feature>
<evidence type="ECO:0000256" key="13">
    <source>
        <dbReference type="ARBA" id="ARBA00023180"/>
    </source>
</evidence>
<evidence type="ECO:0000256" key="6">
    <source>
        <dbReference type="ARBA" id="ARBA00022729"/>
    </source>
</evidence>
<keyword evidence="3" id="KW-0597">Phosphoprotein</keyword>
<keyword evidence="4" id="KW-0808">Transferase</keyword>
<dbReference type="CDD" id="cd00054">
    <property type="entry name" value="EGF_CA"/>
    <property type="match status" value="1"/>
</dbReference>
<evidence type="ECO:0000256" key="17">
    <source>
        <dbReference type="SAM" id="SignalP"/>
    </source>
</evidence>
<feature type="domain" description="Protein kinase" evidence="18">
    <location>
        <begin position="432"/>
        <end position="705"/>
    </location>
</feature>
<keyword evidence="13" id="KW-0325">Glycoprotein</keyword>
<dbReference type="CDD" id="cd14066">
    <property type="entry name" value="STKc_IRAK"/>
    <property type="match status" value="1"/>
</dbReference>
<dbReference type="SUPFAM" id="SSF57196">
    <property type="entry name" value="EGF/Laminin"/>
    <property type="match status" value="1"/>
</dbReference>
<dbReference type="Pfam" id="PF13947">
    <property type="entry name" value="GUB_WAK_bind"/>
    <property type="match status" value="1"/>
</dbReference>
<feature type="signal peptide" evidence="17">
    <location>
        <begin position="1"/>
        <end position="26"/>
    </location>
</feature>
<dbReference type="Gene3D" id="1.10.510.10">
    <property type="entry name" value="Transferase(Phosphotransferase) domain 1"/>
    <property type="match status" value="1"/>
</dbReference>
<dbReference type="Gene3D" id="2.10.25.10">
    <property type="entry name" value="Laminin"/>
    <property type="match status" value="1"/>
</dbReference>
<dbReference type="InterPro" id="IPR008271">
    <property type="entry name" value="Ser/Thr_kinase_AS"/>
</dbReference>
<keyword evidence="12" id="KW-1015">Disulfide bond</keyword>
<dbReference type="InterPro" id="IPR011009">
    <property type="entry name" value="Kinase-like_dom_sf"/>
</dbReference>
<evidence type="ECO:0000256" key="1">
    <source>
        <dbReference type="ARBA" id="ARBA00004479"/>
    </source>
</evidence>
<dbReference type="Pfam" id="PF08488">
    <property type="entry name" value="WAK"/>
    <property type="match status" value="1"/>
</dbReference>
<evidence type="ECO:0000256" key="5">
    <source>
        <dbReference type="ARBA" id="ARBA00022692"/>
    </source>
</evidence>
<keyword evidence="11 16" id="KW-0472">Membrane</keyword>
<comment type="subcellular location">
    <subcellularLocation>
        <location evidence="1">Membrane</location>
        <topology evidence="1">Single-pass type I membrane protein</topology>
    </subcellularLocation>
</comment>
<dbReference type="Pfam" id="PF07714">
    <property type="entry name" value="PK_Tyr_Ser-Thr"/>
    <property type="match status" value="1"/>
</dbReference>
<dbReference type="PANTHER" id="PTHR27005">
    <property type="entry name" value="WALL-ASSOCIATED RECEPTOR KINASE-LIKE 21"/>
    <property type="match status" value="1"/>
</dbReference>
<evidence type="ECO:0000313" key="19">
    <source>
        <dbReference type="Proteomes" id="UP000827889"/>
    </source>
</evidence>
<dbReference type="InterPro" id="IPR025287">
    <property type="entry name" value="WAK_GUB"/>
</dbReference>
<evidence type="ECO:0000256" key="9">
    <source>
        <dbReference type="ARBA" id="ARBA00022840"/>
    </source>
</evidence>
<protein>
    <submittedName>
        <fullName evidence="20">Wall-associated receptor kinase-like 8</fullName>
    </submittedName>
</protein>
<evidence type="ECO:0000256" key="3">
    <source>
        <dbReference type="ARBA" id="ARBA00022553"/>
    </source>
</evidence>
<dbReference type="InterPro" id="IPR018097">
    <property type="entry name" value="EGF_Ca-bd_CS"/>
</dbReference>
<keyword evidence="5 16" id="KW-0812">Transmembrane</keyword>
<dbReference type="SUPFAM" id="SSF56112">
    <property type="entry name" value="Protein kinase-like (PK-like)"/>
    <property type="match status" value="1"/>
</dbReference>
<dbReference type="RefSeq" id="XP_048127796.1">
    <property type="nucleotide sequence ID" value="XM_048271839.1"/>
</dbReference>
<evidence type="ECO:0000256" key="10">
    <source>
        <dbReference type="ARBA" id="ARBA00022989"/>
    </source>
</evidence>
<dbReference type="Gene3D" id="3.30.200.20">
    <property type="entry name" value="Phosphorylase Kinase, domain 1"/>
    <property type="match status" value="1"/>
</dbReference>
<dbReference type="GeneID" id="115729734"/>
<evidence type="ECO:0000256" key="15">
    <source>
        <dbReference type="ARBA" id="ARBA00047951"/>
    </source>
</evidence>
<keyword evidence="6 17" id="KW-0732">Signal</keyword>
<evidence type="ECO:0000313" key="20">
    <source>
        <dbReference type="RefSeq" id="XP_048127796.1"/>
    </source>
</evidence>
<proteinExistence type="predicted"/>
<evidence type="ECO:0000256" key="14">
    <source>
        <dbReference type="ARBA" id="ARBA00047558"/>
    </source>
</evidence>
<gene>
    <name evidence="20" type="primary">LOC115729734</name>
</gene>
<evidence type="ECO:0000256" key="4">
    <source>
        <dbReference type="ARBA" id="ARBA00022679"/>
    </source>
</evidence>
<sequence>MMLLLAFKLIAAYGLLFLARFIAVGAASDDMADLPPPVALPNCTAACGNLTVPYPFGIGSGCFLDELFEIECHRGGSITPVATLKNLMNVTVLNISLPVPDYSRGPDGFIEVSQPVFYSKQNLPNCTGRAVNGNIPTLLNLTGSSFMYSQTKNVFVSGGCNNLAFMVSPSMKSAVVGCRSTCAGNGTGGGQDACVNGHGCCMNTIPFGLQAYSVDFKAEDGSHKCRYAFLADQSQYEFPSNMTDTRALPSHVPVALEWGISNETFAKMRISDGAYQYLIFRPTYGCSHDDSPFLYGSDNPKPYMQCRCQSGYAGNPYITDGCKDINECLIPNATHCPGKCVNRPGSYVCVGNNNTVAMIGAGSGFGAVLLLGLLWWFYKFLKRRHDIKLKQKFFKRNGGLLLRQQLSYDEGNHMAKSKLFTSKELEKATDQFNENRILGKGGQGTVYKGMLTDGRIVAVKRSRIVDEGQVEQFINEVMVLSQTIHRNIVELLGCCLETEVPLLVYEFIPSGTLYQHLHNPTEEFPLSWEMRLRIATEVAGALSYLHFTAAIPIYHRDVKSSNILLDDKYRAKVADFGTSTSVAIDQTHLTTMVKGTIGYLDPEYFQTSQFTDKSDVYSFGVVIVELLTGQKPISAKRAEDGRSLAVYFIESMEENRLLDIVDAGVVKQSREEEILGVANLAKRCLNSNGRNRPTMKEVAMELERIRVQHVGPYTIEQNHHPIDHVRTRSVRAWHGFSMPTWSEAQISSLEVHLHMHNLE</sequence>
<dbReference type="PROSITE" id="PS50011">
    <property type="entry name" value="PROTEIN_KINASE_DOM"/>
    <property type="match status" value="1"/>
</dbReference>
<evidence type="ECO:0000256" key="2">
    <source>
        <dbReference type="ARBA" id="ARBA00022527"/>
    </source>
</evidence>
<dbReference type="InterPro" id="IPR013695">
    <property type="entry name" value="WAK"/>
</dbReference>
<dbReference type="InterPro" id="IPR001245">
    <property type="entry name" value="Ser-Thr/Tyr_kinase_cat_dom"/>
</dbReference>